<dbReference type="KEGG" id="scs:Sta7437_0497"/>
<dbReference type="HOGENOM" id="CLU_103306_0_0_3"/>
<feature type="transmembrane region" description="Helical" evidence="1">
    <location>
        <begin position="62"/>
        <end position="80"/>
    </location>
</feature>
<proteinExistence type="predicted"/>
<organism evidence="2 3">
    <name type="scientific">Stanieria cyanosphaera (strain ATCC 29371 / PCC 7437)</name>
    <dbReference type="NCBI Taxonomy" id="111780"/>
    <lineage>
        <taxon>Bacteria</taxon>
        <taxon>Bacillati</taxon>
        <taxon>Cyanobacteriota</taxon>
        <taxon>Cyanophyceae</taxon>
        <taxon>Pleurocapsales</taxon>
        <taxon>Dermocarpellaceae</taxon>
        <taxon>Stanieria</taxon>
    </lineage>
</organism>
<accession>K9XPU2</accession>
<dbReference type="EMBL" id="CP003653">
    <property type="protein sequence ID" value="AFZ34104.1"/>
    <property type="molecule type" value="Genomic_DNA"/>
</dbReference>
<evidence type="ECO:0000313" key="2">
    <source>
        <dbReference type="EMBL" id="AFZ34104.1"/>
    </source>
</evidence>
<keyword evidence="1" id="KW-0812">Transmembrane</keyword>
<keyword evidence="1" id="KW-0472">Membrane</keyword>
<feature type="transmembrane region" description="Helical" evidence="1">
    <location>
        <begin position="165"/>
        <end position="186"/>
    </location>
</feature>
<evidence type="ECO:0000256" key="1">
    <source>
        <dbReference type="SAM" id="Phobius"/>
    </source>
</evidence>
<feature type="transmembrane region" description="Helical" evidence="1">
    <location>
        <begin position="133"/>
        <end position="153"/>
    </location>
</feature>
<dbReference type="AlphaFoldDB" id="K9XPU2"/>
<protein>
    <submittedName>
        <fullName evidence="2">Uncharacterized protein</fullName>
    </submittedName>
</protein>
<feature type="transmembrane region" description="Helical" evidence="1">
    <location>
        <begin position="12"/>
        <end position="31"/>
    </location>
</feature>
<evidence type="ECO:0000313" key="3">
    <source>
        <dbReference type="Proteomes" id="UP000010473"/>
    </source>
</evidence>
<dbReference type="eggNOG" id="ENOG5032TS3">
    <property type="taxonomic scope" value="Bacteria"/>
</dbReference>
<reference evidence="3" key="1">
    <citation type="journal article" date="2013" name="Proc. Natl. Acad. Sci. U.S.A.">
        <title>Improving the coverage of the cyanobacterial phylum using diversity-driven genome sequencing.</title>
        <authorList>
            <person name="Shih P.M."/>
            <person name="Wu D."/>
            <person name="Latifi A."/>
            <person name="Axen S.D."/>
            <person name="Fewer D.P."/>
            <person name="Talla E."/>
            <person name="Calteau A."/>
            <person name="Cai F."/>
            <person name="Tandeau de Marsac N."/>
            <person name="Rippka R."/>
            <person name="Herdman M."/>
            <person name="Sivonen K."/>
            <person name="Coursin T."/>
            <person name="Laurent T."/>
            <person name="Goodwin L."/>
            <person name="Nolan M."/>
            <person name="Davenport K.W."/>
            <person name="Han C.S."/>
            <person name="Rubin E.M."/>
            <person name="Eisen J.A."/>
            <person name="Woyke T."/>
            <person name="Gugger M."/>
            <person name="Kerfeld C.A."/>
        </authorList>
    </citation>
    <scope>NUCLEOTIDE SEQUENCE [LARGE SCALE GENOMIC DNA]</scope>
    <source>
        <strain evidence="3">ATCC 29371 / PCC 7437</strain>
    </source>
</reference>
<keyword evidence="1" id="KW-1133">Transmembrane helix</keyword>
<feature type="transmembrane region" description="Helical" evidence="1">
    <location>
        <begin position="206"/>
        <end position="225"/>
    </location>
</feature>
<keyword evidence="3" id="KW-1185">Reference proteome</keyword>
<name>K9XPU2_STAC7</name>
<sequence>MNFLNKNTQFLALLVLLVATDLVFIVVGFFYECSRLELATFCQNFPVYHHYSIASDKSYAELFQYIKAYWMILLFGYLIIIRNKPIYLSWCFLFCYILLDDLAQLHEEIGFKISNQLNLVPALGLRAQDYGELLVSSVVGIFFLCAIGISYRLAQPQEKSVFKKLIVMLFALAVFGIVIDLVHILFDDYKWWDAIFTILEDGGEHIVMSVITCFVYLLVIKTPQLKGDDCDKRIRRSIFIN</sequence>
<feature type="transmembrane region" description="Helical" evidence="1">
    <location>
        <begin position="87"/>
        <end position="105"/>
    </location>
</feature>
<dbReference type="Proteomes" id="UP000010473">
    <property type="component" value="Chromosome"/>
</dbReference>
<gene>
    <name evidence="2" type="ordered locus">Sta7437_0497</name>
</gene>